<evidence type="ECO:0000313" key="4">
    <source>
        <dbReference type="Proteomes" id="UP000051841"/>
    </source>
</evidence>
<sequence length="229" mass="25673">MAQKHFSFDNDESSTGRRSSSPKRQTKVNQSKFTFTEGEKRRVNRRPVDKKSKGKFKLKKWQIALIVLAVLAIGGGTLLFVAGRDDGPVYGDRCKGILSLSSSVLRETETEMKNKHSSIENINISIQCKELRFDIKFASGTKAATAEKIVKEAVKLVDQKAGKNSYSGSSYSELFNYSNKVRQFEAYIYMTCDGNSDFPIYGTKLAGKDSFSFTYASIKDESTYKKAKK</sequence>
<dbReference type="AlphaFoldDB" id="A0A0R2HNQ1"/>
<dbReference type="EMBL" id="JQBL01000002">
    <property type="protein sequence ID" value="KRN51210.1"/>
    <property type="molecule type" value="Genomic_DNA"/>
</dbReference>
<feature type="compositionally biased region" description="Basic and acidic residues" evidence="1">
    <location>
        <begin position="37"/>
        <end position="50"/>
    </location>
</feature>
<evidence type="ECO:0000256" key="1">
    <source>
        <dbReference type="SAM" id="MobiDB-lite"/>
    </source>
</evidence>
<dbReference type="RefSeq" id="WP_051551110.1">
    <property type="nucleotide sequence ID" value="NZ_JNKN01000005.1"/>
</dbReference>
<keyword evidence="2" id="KW-1133">Transmembrane helix</keyword>
<feature type="region of interest" description="Disordered" evidence="1">
    <location>
        <begin position="1"/>
        <end position="50"/>
    </location>
</feature>
<keyword evidence="2" id="KW-0812">Transmembrane</keyword>
<keyword evidence="4" id="KW-1185">Reference proteome</keyword>
<gene>
    <name evidence="3" type="ORF">IV49_GL000673</name>
</gene>
<feature type="transmembrane region" description="Helical" evidence="2">
    <location>
        <begin position="61"/>
        <end position="83"/>
    </location>
</feature>
<organism evidence="3 4">
    <name type="scientific">Kandleria vitulina DSM 20405</name>
    <dbReference type="NCBI Taxonomy" id="1410657"/>
    <lineage>
        <taxon>Bacteria</taxon>
        <taxon>Bacillati</taxon>
        <taxon>Bacillota</taxon>
        <taxon>Erysipelotrichia</taxon>
        <taxon>Erysipelotrichales</taxon>
        <taxon>Coprobacillaceae</taxon>
        <taxon>Kandleria</taxon>
    </lineage>
</organism>
<dbReference type="Proteomes" id="UP000051841">
    <property type="component" value="Unassembled WGS sequence"/>
</dbReference>
<accession>A0A0R2HNQ1</accession>
<comment type="caution">
    <text evidence="3">The sequence shown here is derived from an EMBL/GenBank/DDBJ whole genome shotgun (WGS) entry which is preliminary data.</text>
</comment>
<protein>
    <submittedName>
        <fullName evidence="3">Uncharacterized protein</fullName>
    </submittedName>
</protein>
<evidence type="ECO:0000313" key="3">
    <source>
        <dbReference type="EMBL" id="KRN51210.1"/>
    </source>
</evidence>
<proteinExistence type="predicted"/>
<dbReference type="PATRIC" id="fig|1410657.5.peg.700"/>
<keyword evidence="2" id="KW-0472">Membrane</keyword>
<name>A0A0R2HNQ1_9FIRM</name>
<evidence type="ECO:0000256" key="2">
    <source>
        <dbReference type="SAM" id="Phobius"/>
    </source>
</evidence>
<reference evidence="3 4" key="1">
    <citation type="journal article" date="2015" name="Genome Announc.">
        <title>Expanding the biotechnology potential of lactobacilli through comparative genomics of 213 strains and associated genera.</title>
        <authorList>
            <person name="Sun Z."/>
            <person name="Harris H.M."/>
            <person name="McCann A."/>
            <person name="Guo C."/>
            <person name="Argimon S."/>
            <person name="Zhang W."/>
            <person name="Yang X."/>
            <person name="Jeffery I.B."/>
            <person name="Cooney J.C."/>
            <person name="Kagawa T.F."/>
            <person name="Liu W."/>
            <person name="Song Y."/>
            <person name="Salvetti E."/>
            <person name="Wrobel A."/>
            <person name="Rasinkangas P."/>
            <person name="Parkhill J."/>
            <person name="Rea M.C."/>
            <person name="O'Sullivan O."/>
            <person name="Ritari J."/>
            <person name="Douillard F.P."/>
            <person name="Paul Ross R."/>
            <person name="Yang R."/>
            <person name="Briner A.E."/>
            <person name="Felis G.E."/>
            <person name="de Vos W.M."/>
            <person name="Barrangou R."/>
            <person name="Klaenhammer T.R."/>
            <person name="Caufield P.W."/>
            <person name="Cui Y."/>
            <person name="Zhang H."/>
            <person name="O'Toole P.W."/>
        </authorList>
    </citation>
    <scope>NUCLEOTIDE SEQUENCE [LARGE SCALE GENOMIC DNA]</scope>
    <source>
        <strain evidence="3 4">DSM 20405</strain>
    </source>
</reference>